<accession>A0A2M6WDY5</accession>
<comment type="caution">
    <text evidence="2">The sequence shown here is derived from an EMBL/GenBank/DDBJ whole genome shotgun (WGS) entry which is preliminary data.</text>
</comment>
<keyword evidence="1" id="KW-0472">Membrane</keyword>
<organism evidence="2 3">
    <name type="scientific">Candidatus Kaiserbacteria bacterium CG10_big_fil_rev_8_21_14_0_10_49_17</name>
    <dbReference type="NCBI Taxonomy" id="1974609"/>
    <lineage>
        <taxon>Bacteria</taxon>
        <taxon>Candidatus Kaiseribacteriota</taxon>
    </lineage>
</organism>
<feature type="transmembrane region" description="Helical" evidence="1">
    <location>
        <begin position="5"/>
        <end position="23"/>
    </location>
</feature>
<dbReference type="AlphaFoldDB" id="A0A2M6WDY5"/>
<feature type="transmembrane region" description="Helical" evidence="1">
    <location>
        <begin position="198"/>
        <end position="223"/>
    </location>
</feature>
<dbReference type="PANTHER" id="PTHR41771:SF1">
    <property type="entry name" value="MEMBRANE PROTEIN"/>
    <property type="match status" value="1"/>
</dbReference>
<name>A0A2M6WDY5_9BACT</name>
<dbReference type="PANTHER" id="PTHR41771">
    <property type="entry name" value="MEMBRANE PROTEIN-RELATED"/>
    <property type="match status" value="1"/>
</dbReference>
<keyword evidence="1" id="KW-1133">Transmembrane helix</keyword>
<evidence type="ECO:0000313" key="3">
    <source>
        <dbReference type="Proteomes" id="UP000228809"/>
    </source>
</evidence>
<proteinExistence type="predicted"/>
<feature type="transmembrane region" description="Helical" evidence="1">
    <location>
        <begin position="156"/>
        <end position="178"/>
    </location>
</feature>
<reference evidence="3" key="1">
    <citation type="submission" date="2017-09" db="EMBL/GenBank/DDBJ databases">
        <title>Depth-based differentiation of microbial function through sediment-hosted aquifers and enrichment of novel symbionts in the deep terrestrial subsurface.</title>
        <authorList>
            <person name="Probst A.J."/>
            <person name="Ladd B."/>
            <person name="Jarett J.K."/>
            <person name="Geller-Mcgrath D.E."/>
            <person name="Sieber C.M.K."/>
            <person name="Emerson J.B."/>
            <person name="Anantharaman K."/>
            <person name="Thomas B.C."/>
            <person name="Malmstrom R."/>
            <person name="Stieglmeier M."/>
            <person name="Klingl A."/>
            <person name="Woyke T."/>
            <person name="Ryan C.M."/>
            <person name="Banfield J.F."/>
        </authorList>
    </citation>
    <scope>NUCLEOTIDE SEQUENCE [LARGE SCALE GENOMIC DNA]</scope>
</reference>
<dbReference type="Proteomes" id="UP000228809">
    <property type="component" value="Unassembled WGS sequence"/>
</dbReference>
<feature type="transmembrane region" description="Helical" evidence="1">
    <location>
        <begin position="98"/>
        <end position="118"/>
    </location>
</feature>
<gene>
    <name evidence="2" type="ORF">COU17_02870</name>
</gene>
<protein>
    <recommendedName>
        <fullName evidence="4">YibE/F family protein</fullName>
    </recommendedName>
</protein>
<evidence type="ECO:0000313" key="2">
    <source>
        <dbReference type="EMBL" id="PIT90986.1"/>
    </source>
</evidence>
<keyword evidence="1" id="KW-0812">Transmembrane</keyword>
<dbReference type="InterPro" id="IPR012507">
    <property type="entry name" value="YibE_F"/>
</dbReference>
<sequence length="240" mass="25713">MRSLFALAGSFFAIFYILLPGLLNGWNPLFASFLVAGGILFAAIFFTHGFNRESLVAYGGTMIAVLITGVLAILSVHGSDLSGFNVEESVYLNFNTGGTLDFTALLLGAIIIGVLGVLDDIAVTQAAVVAELFDSNKGMTRREAYKRAIRVGREHVGALVNTLVLAYTGASLPLFMYFYLSLATFGSSVNSELFATEIVRTIVGSIGLVLTVPIVTFLAVLYLKGYKPKHSQSHSHGHSH</sequence>
<evidence type="ECO:0008006" key="4">
    <source>
        <dbReference type="Google" id="ProtNLM"/>
    </source>
</evidence>
<dbReference type="EMBL" id="PFBJ01000016">
    <property type="protein sequence ID" value="PIT90986.1"/>
    <property type="molecule type" value="Genomic_DNA"/>
</dbReference>
<feature type="transmembrane region" description="Helical" evidence="1">
    <location>
        <begin position="55"/>
        <end position="78"/>
    </location>
</feature>
<evidence type="ECO:0000256" key="1">
    <source>
        <dbReference type="SAM" id="Phobius"/>
    </source>
</evidence>
<dbReference type="Pfam" id="PF07907">
    <property type="entry name" value="YibE_F"/>
    <property type="match status" value="1"/>
</dbReference>
<feature type="transmembrane region" description="Helical" evidence="1">
    <location>
        <begin position="29"/>
        <end position="48"/>
    </location>
</feature>